<evidence type="ECO:0000313" key="1">
    <source>
        <dbReference type="EMBL" id="OJI83646.1"/>
    </source>
</evidence>
<evidence type="ECO:0000313" key="2">
    <source>
        <dbReference type="Proteomes" id="UP000184304"/>
    </source>
</evidence>
<dbReference type="Proteomes" id="UP000184304">
    <property type="component" value="Unassembled WGS sequence"/>
</dbReference>
<protein>
    <submittedName>
        <fullName evidence="1">Uncharacterized protein</fullName>
    </submittedName>
</protein>
<organism evidence="1 2">
    <name type="scientific">Aspergillus tubingensis (strain CBS 134.48)</name>
    <dbReference type="NCBI Taxonomy" id="767770"/>
    <lineage>
        <taxon>Eukaryota</taxon>
        <taxon>Fungi</taxon>
        <taxon>Dikarya</taxon>
        <taxon>Ascomycota</taxon>
        <taxon>Pezizomycotina</taxon>
        <taxon>Eurotiomycetes</taxon>
        <taxon>Eurotiomycetidae</taxon>
        <taxon>Eurotiales</taxon>
        <taxon>Aspergillaceae</taxon>
        <taxon>Aspergillus</taxon>
        <taxon>Aspergillus subgen. Circumdati</taxon>
    </lineage>
</organism>
<accession>A0A1L9N2W0</accession>
<name>A0A1L9N2W0_ASPTC</name>
<keyword evidence="2" id="KW-1185">Reference proteome</keyword>
<dbReference type="VEuPathDB" id="FungiDB:ASPTUDRAFT_42518"/>
<dbReference type="AlphaFoldDB" id="A0A1L9N2W0"/>
<dbReference type="EMBL" id="KV878203">
    <property type="protein sequence ID" value="OJI83646.1"/>
    <property type="molecule type" value="Genomic_DNA"/>
</dbReference>
<reference evidence="2" key="1">
    <citation type="journal article" date="2017" name="Genome Biol.">
        <title>Comparative genomics reveals high biological diversity and specific adaptations in the industrially and medically important fungal genus Aspergillus.</title>
        <authorList>
            <person name="de Vries R.P."/>
            <person name="Riley R."/>
            <person name="Wiebenga A."/>
            <person name="Aguilar-Osorio G."/>
            <person name="Amillis S."/>
            <person name="Uchima C.A."/>
            <person name="Anderluh G."/>
            <person name="Asadollahi M."/>
            <person name="Askin M."/>
            <person name="Barry K."/>
            <person name="Battaglia E."/>
            <person name="Bayram O."/>
            <person name="Benocci T."/>
            <person name="Braus-Stromeyer S.A."/>
            <person name="Caldana C."/>
            <person name="Canovas D."/>
            <person name="Cerqueira G.C."/>
            <person name="Chen F."/>
            <person name="Chen W."/>
            <person name="Choi C."/>
            <person name="Clum A."/>
            <person name="Dos Santos R.A."/>
            <person name="Damasio A.R."/>
            <person name="Diallinas G."/>
            <person name="Emri T."/>
            <person name="Fekete E."/>
            <person name="Flipphi M."/>
            <person name="Freyberg S."/>
            <person name="Gallo A."/>
            <person name="Gournas C."/>
            <person name="Habgood R."/>
            <person name="Hainaut M."/>
            <person name="Harispe M.L."/>
            <person name="Henrissat B."/>
            <person name="Hilden K.S."/>
            <person name="Hope R."/>
            <person name="Hossain A."/>
            <person name="Karabika E."/>
            <person name="Karaffa L."/>
            <person name="Karanyi Z."/>
            <person name="Krasevec N."/>
            <person name="Kuo A."/>
            <person name="Kusch H."/>
            <person name="LaButti K."/>
            <person name="Lagendijk E.L."/>
            <person name="Lapidus A."/>
            <person name="Levasseur A."/>
            <person name="Lindquist E."/>
            <person name="Lipzen A."/>
            <person name="Logrieco A.F."/>
            <person name="MacCabe A."/>
            <person name="Maekelae M.R."/>
            <person name="Malavazi I."/>
            <person name="Melin P."/>
            <person name="Meyer V."/>
            <person name="Mielnichuk N."/>
            <person name="Miskei M."/>
            <person name="Molnar A.P."/>
            <person name="Mule G."/>
            <person name="Ngan C.Y."/>
            <person name="Orejas M."/>
            <person name="Orosz E."/>
            <person name="Ouedraogo J.P."/>
            <person name="Overkamp K.M."/>
            <person name="Park H.-S."/>
            <person name="Perrone G."/>
            <person name="Piumi F."/>
            <person name="Punt P.J."/>
            <person name="Ram A.F."/>
            <person name="Ramon A."/>
            <person name="Rauscher S."/>
            <person name="Record E."/>
            <person name="Riano-Pachon D.M."/>
            <person name="Robert V."/>
            <person name="Roehrig J."/>
            <person name="Ruller R."/>
            <person name="Salamov A."/>
            <person name="Salih N.S."/>
            <person name="Samson R.A."/>
            <person name="Sandor E."/>
            <person name="Sanguinetti M."/>
            <person name="Schuetze T."/>
            <person name="Sepcic K."/>
            <person name="Shelest E."/>
            <person name="Sherlock G."/>
            <person name="Sophianopoulou V."/>
            <person name="Squina F.M."/>
            <person name="Sun H."/>
            <person name="Susca A."/>
            <person name="Todd R.B."/>
            <person name="Tsang A."/>
            <person name="Unkles S.E."/>
            <person name="van de Wiele N."/>
            <person name="van Rossen-Uffink D."/>
            <person name="Oliveira J.V."/>
            <person name="Vesth T.C."/>
            <person name="Visser J."/>
            <person name="Yu J.-H."/>
            <person name="Zhou M."/>
            <person name="Andersen M.R."/>
            <person name="Archer D.B."/>
            <person name="Baker S.E."/>
            <person name="Benoit I."/>
            <person name="Brakhage A.A."/>
            <person name="Braus G.H."/>
            <person name="Fischer R."/>
            <person name="Frisvad J.C."/>
            <person name="Goldman G.H."/>
            <person name="Houbraken J."/>
            <person name="Oakley B."/>
            <person name="Pocsi I."/>
            <person name="Scazzocchio C."/>
            <person name="Seiboth B."/>
            <person name="vanKuyk P.A."/>
            <person name="Wortman J."/>
            <person name="Dyer P.S."/>
            <person name="Grigoriev I.V."/>
        </authorList>
    </citation>
    <scope>NUCLEOTIDE SEQUENCE [LARGE SCALE GENOMIC DNA]</scope>
    <source>
        <strain evidence="2">CBS 134.48</strain>
    </source>
</reference>
<gene>
    <name evidence="1" type="ORF">ASPTUDRAFT_42518</name>
</gene>
<sequence length="81" mass="8786">MAWDFAFCLLCPSRSPLCSQKHAYSFLISNIIPSKAISHRLVAVQATGLRGVAVTIPPVSTFTSKLHFTHSCLSTIISPGR</sequence>
<proteinExistence type="predicted"/>